<reference evidence="2 3" key="2">
    <citation type="journal article" date="2013" name="IMA Fungus">
        <title>IMA Genome-F 1: Ceratocystis fimbriata: Draft nuclear genome sequence for the plant pathogen, Ceratocystis fimbriata.</title>
        <authorList>
            <person name="Wilken P.M."/>
            <person name="Steenkamp E.T."/>
            <person name="Wingfield M.J."/>
            <person name="de Beer Z.W."/>
            <person name="Wingfield B.D."/>
        </authorList>
    </citation>
    <scope>NUCLEOTIDE SEQUENCE [LARGE SCALE GENOMIC DNA]</scope>
    <source>
        <strain evidence="2 3">CBS 114723</strain>
    </source>
</reference>
<sequence length="288" mass="32907">MLLFHLTSLCMSFWLFKNCKPSSTDATAQLTEAAEESLETTTLPATSDPTSKNYLEEHGYGVWNVDRRKGGFQIYTLSHGDRIGDLVLHVNLDVKHKVTTIFKTKLEPEEPNEKNPNPKPDQIFHALCYKKNIDFNEMNWIVMDVNDWRTNEAIQFYRRDNHITRKAQIRVTPQDIGWSIFSQMNYFKTAAKMIPEKEIDKILVVRQERQTYATDHQAEIIETLRFSFKSPSQDEETYVDPIEAHAAELAAEDDLKAAVEIAANAAVAHGKEILEDTTDSLPDATLDS</sequence>
<accession>A0A2C5WVG9</accession>
<keyword evidence="3" id="KW-1185">Reference proteome</keyword>
<dbReference type="Proteomes" id="UP000222788">
    <property type="component" value="Unassembled WGS sequence"/>
</dbReference>
<name>A0A2C5WVG9_9PEZI</name>
<organism evidence="2 3">
    <name type="scientific">Ceratocystis fimbriata CBS 114723</name>
    <dbReference type="NCBI Taxonomy" id="1035309"/>
    <lineage>
        <taxon>Eukaryota</taxon>
        <taxon>Fungi</taxon>
        <taxon>Dikarya</taxon>
        <taxon>Ascomycota</taxon>
        <taxon>Pezizomycotina</taxon>
        <taxon>Sordariomycetes</taxon>
        <taxon>Hypocreomycetidae</taxon>
        <taxon>Microascales</taxon>
        <taxon>Ceratocystidaceae</taxon>
        <taxon>Ceratocystis</taxon>
    </lineage>
</organism>
<evidence type="ECO:0000313" key="3">
    <source>
        <dbReference type="Proteomes" id="UP000222788"/>
    </source>
</evidence>
<feature type="signal peptide" evidence="1">
    <location>
        <begin position="1"/>
        <end position="21"/>
    </location>
</feature>
<gene>
    <name evidence="2" type="ORF">CFIMG_006506RA</name>
</gene>
<protein>
    <submittedName>
        <fullName evidence="2">Uncharacterized protein</fullName>
    </submittedName>
</protein>
<dbReference type="EMBL" id="APWK03000175">
    <property type="protein sequence ID" value="PHH49700.1"/>
    <property type="molecule type" value="Genomic_DNA"/>
</dbReference>
<keyword evidence="1" id="KW-0732">Signal</keyword>
<dbReference type="AlphaFoldDB" id="A0A2C5WVG9"/>
<evidence type="ECO:0000313" key="2">
    <source>
        <dbReference type="EMBL" id="PHH49700.1"/>
    </source>
</evidence>
<proteinExistence type="predicted"/>
<comment type="caution">
    <text evidence="2">The sequence shown here is derived from an EMBL/GenBank/DDBJ whole genome shotgun (WGS) entry which is preliminary data.</text>
</comment>
<feature type="chain" id="PRO_5012044541" evidence="1">
    <location>
        <begin position="22"/>
        <end position="288"/>
    </location>
</feature>
<reference evidence="2 3" key="1">
    <citation type="journal article" date="2013" name="Fungal Biol.">
        <title>Analysis of microsatellite markers in the genome of the plant pathogen Ceratocystis fimbriata.</title>
        <authorList>
            <person name="Simpson M.C."/>
            <person name="Wilken P.M."/>
            <person name="Coetzee M.P."/>
            <person name="Wingfield M.J."/>
            <person name="Wingfield B.D."/>
        </authorList>
    </citation>
    <scope>NUCLEOTIDE SEQUENCE [LARGE SCALE GENOMIC DNA]</scope>
    <source>
        <strain evidence="2 3">CBS 114723</strain>
    </source>
</reference>
<evidence type="ECO:0000256" key="1">
    <source>
        <dbReference type="SAM" id="SignalP"/>
    </source>
</evidence>